<dbReference type="EMBL" id="BRYB01000340">
    <property type="protein sequence ID" value="GMI28054.1"/>
    <property type="molecule type" value="Genomic_DNA"/>
</dbReference>
<evidence type="ECO:0000256" key="2">
    <source>
        <dbReference type="ARBA" id="ARBA00022803"/>
    </source>
</evidence>
<dbReference type="SUPFAM" id="SSF48452">
    <property type="entry name" value="TPR-like"/>
    <property type="match status" value="1"/>
</dbReference>
<dbReference type="PROSITE" id="PS50005">
    <property type="entry name" value="TPR"/>
    <property type="match status" value="1"/>
</dbReference>
<dbReference type="SMART" id="SM00028">
    <property type="entry name" value="TPR"/>
    <property type="match status" value="4"/>
</dbReference>
<evidence type="ECO:0000256" key="1">
    <source>
        <dbReference type="ARBA" id="ARBA00022737"/>
    </source>
</evidence>
<keyword evidence="2 3" id="KW-0802">TPR repeat</keyword>
<dbReference type="PANTHER" id="PTHR45641:SF19">
    <property type="entry name" value="NEPHROCYSTIN-3"/>
    <property type="match status" value="1"/>
</dbReference>
<evidence type="ECO:0000313" key="4">
    <source>
        <dbReference type="EMBL" id="GMI28054.1"/>
    </source>
</evidence>
<dbReference type="Gene3D" id="1.25.40.10">
    <property type="entry name" value="Tetratricopeptide repeat domain"/>
    <property type="match status" value="2"/>
</dbReference>
<gene>
    <name evidence="4" type="ORF">TeGR_g5692</name>
</gene>
<name>A0ABQ6MKF3_9STRA</name>
<dbReference type="PANTHER" id="PTHR45641">
    <property type="entry name" value="TETRATRICOPEPTIDE REPEAT PROTEIN (AFU_ORTHOLOGUE AFUA_6G03870)"/>
    <property type="match status" value="1"/>
</dbReference>
<evidence type="ECO:0000313" key="5">
    <source>
        <dbReference type="Proteomes" id="UP001165060"/>
    </source>
</evidence>
<protein>
    <submittedName>
        <fullName evidence="4">Uncharacterized protein</fullName>
    </submittedName>
</protein>
<dbReference type="InterPro" id="IPR011990">
    <property type="entry name" value="TPR-like_helical_dom_sf"/>
</dbReference>
<dbReference type="Pfam" id="PF13424">
    <property type="entry name" value="TPR_12"/>
    <property type="match status" value="2"/>
</dbReference>
<proteinExistence type="predicted"/>
<reference evidence="4 5" key="1">
    <citation type="journal article" date="2023" name="Commun. Biol.">
        <title>Genome analysis of Parmales, the sister group of diatoms, reveals the evolutionary specialization of diatoms from phago-mixotrophs to photoautotrophs.</title>
        <authorList>
            <person name="Ban H."/>
            <person name="Sato S."/>
            <person name="Yoshikawa S."/>
            <person name="Yamada K."/>
            <person name="Nakamura Y."/>
            <person name="Ichinomiya M."/>
            <person name="Sato N."/>
            <person name="Blanc-Mathieu R."/>
            <person name="Endo H."/>
            <person name="Kuwata A."/>
            <person name="Ogata H."/>
        </authorList>
    </citation>
    <scope>NUCLEOTIDE SEQUENCE [LARGE SCALE GENOMIC DNA]</scope>
</reference>
<dbReference type="Proteomes" id="UP001165060">
    <property type="component" value="Unassembled WGS sequence"/>
</dbReference>
<organism evidence="4 5">
    <name type="scientific">Tetraparma gracilis</name>
    <dbReference type="NCBI Taxonomy" id="2962635"/>
    <lineage>
        <taxon>Eukaryota</taxon>
        <taxon>Sar</taxon>
        <taxon>Stramenopiles</taxon>
        <taxon>Ochrophyta</taxon>
        <taxon>Bolidophyceae</taxon>
        <taxon>Parmales</taxon>
        <taxon>Triparmaceae</taxon>
        <taxon>Tetraparma</taxon>
    </lineage>
</organism>
<feature type="repeat" description="TPR" evidence="3">
    <location>
        <begin position="405"/>
        <end position="438"/>
    </location>
</feature>
<keyword evidence="1" id="KW-0677">Repeat</keyword>
<keyword evidence="5" id="KW-1185">Reference proteome</keyword>
<sequence>MSGFEDSLCSQGTKTIINNIIGMKAARDARDAVAVRDMPKKLLSDPKLASIKKTPVQPKEAGKDLSELLQKAPVFRTVLSAAIGGFMMSRGMDPDAEVAALNEKGLVEKFPTFMMAGNKTPESCMRKITDDYCGDHTKLCDAVRGSITLTTEEQIAAVLGALLGGINGEGTTVTVERAKNRFDVPLFTGIRDVLVNVLVEVEGHGAHVCEIQIHLAGIRALKGYCHKYYEIFHDIFVGTAESYEKRLDMFEKVGDVGGGEGGVEGGLRRLLQGEDVKKLRALRELAGRDVLGDPKLEGHAADRIVELTGEEETKKAAKALSSKGVGQYRNKEYDAALVSYGKALEIRIKLEGEGGKNVITTRQNIALVYEGKGELERALEEYYVALKLSKASSHPKHGEEGKWTAIIIGNMGSVHKEMKNYDNALELYKRSVEMMEKAGAEKATILTAVGQIASTYSRAGRYSEAVEWNERGLAGQEAELGKNHPATLDSVNNLALACEEEGDLDRAVALHERCLAGREEGGDEDEARLTAENLGDTLKAGGSRFAAKLAALKQKYPDA</sequence>
<comment type="caution">
    <text evidence="4">The sequence shown here is derived from an EMBL/GenBank/DDBJ whole genome shotgun (WGS) entry which is preliminary data.</text>
</comment>
<evidence type="ECO:0000256" key="3">
    <source>
        <dbReference type="PROSITE-ProRule" id="PRU00339"/>
    </source>
</evidence>
<dbReference type="Pfam" id="PF13374">
    <property type="entry name" value="TPR_10"/>
    <property type="match status" value="1"/>
</dbReference>
<accession>A0ABQ6MKF3</accession>
<dbReference type="InterPro" id="IPR019734">
    <property type="entry name" value="TPR_rpt"/>
</dbReference>